<keyword evidence="6" id="KW-1185">Reference proteome</keyword>
<dbReference type="EMBL" id="BMRJ01000001">
    <property type="protein sequence ID" value="GGR22226.1"/>
    <property type="molecule type" value="Genomic_DNA"/>
</dbReference>
<reference evidence="5" key="1">
    <citation type="journal article" date="2014" name="Int. J. Syst. Evol. Microbiol.">
        <title>Complete genome sequence of Corynebacterium casei LMG S-19264T (=DSM 44701T), isolated from a smear-ripened cheese.</title>
        <authorList>
            <consortium name="US DOE Joint Genome Institute (JGI-PGF)"/>
            <person name="Walter F."/>
            <person name="Albersmeier A."/>
            <person name="Kalinowski J."/>
            <person name="Ruckert C."/>
        </authorList>
    </citation>
    <scope>NUCLEOTIDE SEQUENCE</scope>
    <source>
        <strain evidence="5">JCM 3346</strain>
    </source>
</reference>
<dbReference type="Pfam" id="PF00005">
    <property type="entry name" value="ABC_tran"/>
    <property type="match status" value="1"/>
</dbReference>
<evidence type="ECO:0000256" key="3">
    <source>
        <dbReference type="ARBA" id="ARBA00022840"/>
    </source>
</evidence>
<dbReference type="InterPro" id="IPR027417">
    <property type="entry name" value="P-loop_NTPase"/>
</dbReference>
<dbReference type="InterPro" id="IPR003593">
    <property type="entry name" value="AAA+_ATPase"/>
</dbReference>
<evidence type="ECO:0000313" key="6">
    <source>
        <dbReference type="Proteomes" id="UP000610303"/>
    </source>
</evidence>
<keyword evidence="2" id="KW-0547">Nucleotide-binding</keyword>
<dbReference type="Proteomes" id="UP000610303">
    <property type="component" value="Unassembled WGS sequence"/>
</dbReference>
<dbReference type="GO" id="GO:0005524">
    <property type="term" value="F:ATP binding"/>
    <property type="evidence" value="ECO:0007669"/>
    <property type="project" value="UniProtKB-KW"/>
</dbReference>
<proteinExistence type="predicted"/>
<dbReference type="PROSITE" id="PS00211">
    <property type="entry name" value="ABC_TRANSPORTER_1"/>
    <property type="match status" value="1"/>
</dbReference>
<dbReference type="CDD" id="cd03214">
    <property type="entry name" value="ABC_Iron-Siderophores_B12_Hemin"/>
    <property type="match status" value="1"/>
</dbReference>
<dbReference type="FunFam" id="3.40.50.300:FF:000134">
    <property type="entry name" value="Iron-enterobactin ABC transporter ATP-binding protein"/>
    <property type="match status" value="1"/>
</dbReference>
<evidence type="ECO:0000313" key="5">
    <source>
        <dbReference type="EMBL" id="GGR22226.1"/>
    </source>
</evidence>
<dbReference type="PANTHER" id="PTHR42794:SF2">
    <property type="entry name" value="ABC TRANSPORTER ATP-BINDING PROTEIN"/>
    <property type="match status" value="1"/>
</dbReference>
<accession>A0A918CI10</accession>
<comment type="caution">
    <text evidence="5">The sequence shown here is derived from an EMBL/GenBank/DDBJ whole genome shotgun (WGS) entry which is preliminary data.</text>
</comment>
<gene>
    <name evidence="5" type="ORF">GCM10010196_14810</name>
</gene>
<feature type="domain" description="ABC transporter" evidence="4">
    <location>
        <begin position="3"/>
        <end position="228"/>
    </location>
</feature>
<dbReference type="GO" id="GO:0016887">
    <property type="term" value="F:ATP hydrolysis activity"/>
    <property type="evidence" value="ECO:0007669"/>
    <property type="project" value="InterPro"/>
</dbReference>
<dbReference type="InterPro" id="IPR003439">
    <property type="entry name" value="ABC_transporter-like_ATP-bd"/>
</dbReference>
<keyword evidence="1" id="KW-0813">Transport</keyword>
<dbReference type="PROSITE" id="PS50893">
    <property type="entry name" value="ABC_TRANSPORTER_2"/>
    <property type="match status" value="1"/>
</dbReference>
<sequence>MTVRLGGRTILSDIAFSAEPGRFVGILGPNGSGKSTLLRTMYRAVRPAAGSVRIGELDVWSAHRRDVARTVAVMTQDSSTEFDFTALEVVLLGRVPFQRGFGRDSASDLEFARAALEQARASEFADRPLADLSGGQRQRVLLARALAAQTPVVLLDEPTNHLDIAFQLELMRLASTLDRTVIAALHDLNLAAGYCDAVVVLHQGRVVAAGPPSILTPALVREVFGVHAERFTHPRSGAPVLAFGHEDPAPREEESRFQCANE</sequence>
<dbReference type="AlphaFoldDB" id="A0A918CI10"/>
<reference evidence="5" key="2">
    <citation type="submission" date="2020-09" db="EMBL/GenBank/DDBJ databases">
        <authorList>
            <person name="Sun Q."/>
            <person name="Ohkuma M."/>
        </authorList>
    </citation>
    <scope>NUCLEOTIDE SEQUENCE</scope>
    <source>
        <strain evidence="5">JCM 3346</strain>
    </source>
</reference>
<dbReference type="SMART" id="SM00382">
    <property type="entry name" value="AAA"/>
    <property type="match status" value="1"/>
</dbReference>
<evidence type="ECO:0000259" key="4">
    <source>
        <dbReference type="PROSITE" id="PS50893"/>
    </source>
</evidence>
<dbReference type="SUPFAM" id="SSF52540">
    <property type="entry name" value="P-loop containing nucleoside triphosphate hydrolases"/>
    <property type="match status" value="1"/>
</dbReference>
<dbReference type="PANTHER" id="PTHR42794">
    <property type="entry name" value="HEMIN IMPORT ATP-BINDING PROTEIN HMUV"/>
    <property type="match status" value="1"/>
</dbReference>
<evidence type="ECO:0000256" key="2">
    <source>
        <dbReference type="ARBA" id="ARBA00022741"/>
    </source>
</evidence>
<evidence type="ECO:0000256" key="1">
    <source>
        <dbReference type="ARBA" id="ARBA00022448"/>
    </source>
</evidence>
<organism evidence="5 6">
    <name type="scientific">Agromyces mediolanus</name>
    <name type="common">Corynebacterium mediolanum</name>
    <dbReference type="NCBI Taxonomy" id="41986"/>
    <lineage>
        <taxon>Bacteria</taxon>
        <taxon>Bacillati</taxon>
        <taxon>Actinomycetota</taxon>
        <taxon>Actinomycetes</taxon>
        <taxon>Micrococcales</taxon>
        <taxon>Microbacteriaceae</taxon>
        <taxon>Agromyces</taxon>
    </lineage>
</organism>
<name>A0A918CI10_AGRME</name>
<dbReference type="Gene3D" id="3.40.50.300">
    <property type="entry name" value="P-loop containing nucleotide triphosphate hydrolases"/>
    <property type="match status" value="1"/>
</dbReference>
<keyword evidence="3 5" id="KW-0067">ATP-binding</keyword>
<protein>
    <submittedName>
        <fullName evidence="5">ABC transporter ATP-binding protein</fullName>
    </submittedName>
</protein>
<dbReference type="InterPro" id="IPR017871">
    <property type="entry name" value="ABC_transporter-like_CS"/>
</dbReference>